<dbReference type="SUPFAM" id="SSF52374">
    <property type="entry name" value="Nucleotidylyl transferase"/>
    <property type="match status" value="1"/>
</dbReference>
<dbReference type="GO" id="GO:0005829">
    <property type="term" value="C:cytosol"/>
    <property type="evidence" value="ECO:0007669"/>
    <property type="project" value="TreeGrafter"/>
</dbReference>
<feature type="domain" description="Glutamyl/glutaminyl-tRNA synthetase class Ib catalytic" evidence="6">
    <location>
        <begin position="20"/>
        <end position="176"/>
    </location>
</feature>
<dbReference type="InterPro" id="IPR000924">
    <property type="entry name" value="Glu/Gln-tRNA-synth"/>
</dbReference>
<dbReference type="Pfam" id="PF00749">
    <property type="entry name" value="tRNA-synt_1c"/>
    <property type="match status" value="1"/>
</dbReference>
<accession>A0A402AQP9</accession>
<keyword evidence="5" id="KW-0648">Protein biosynthesis</keyword>
<dbReference type="GO" id="GO:0004818">
    <property type="term" value="F:glutamate-tRNA ligase activity"/>
    <property type="evidence" value="ECO:0007669"/>
    <property type="project" value="TreeGrafter"/>
</dbReference>
<evidence type="ECO:0000256" key="2">
    <source>
        <dbReference type="ARBA" id="ARBA00022741"/>
    </source>
</evidence>
<dbReference type="PRINTS" id="PR00987">
    <property type="entry name" value="TRNASYNTHGLU"/>
</dbReference>
<dbReference type="GO" id="GO:0006424">
    <property type="term" value="P:glutamyl-tRNA aminoacylation"/>
    <property type="evidence" value="ECO:0007669"/>
    <property type="project" value="TreeGrafter"/>
</dbReference>
<name>A0A402AQP9_9CHLR</name>
<dbReference type="Proteomes" id="UP000287188">
    <property type="component" value="Unassembled WGS sequence"/>
</dbReference>
<evidence type="ECO:0000259" key="6">
    <source>
        <dbReference type="Pfam" id="PF00749"/>
    </source>
</evidence>
<comment type="similarity">
    <text evidence="5">Belongs to the class-I aminoacyl-tRNA synthetase family.</text>
</comment>
<dbReference type="PANTHER" id="PTHR43311:SF2">
    <property type="entry name" value="GLUTAMATE--TRNA LIGASE, MITOCHONDRIAL-RELATED"/>
    <property type="match status" value="1"/>
</dbReference>
<evidence type="ECO:0000256" key="1">
    <source>
        <dbReference type="ARBA" id="ARBA00022598"/>
    </source>
</evidence>
<dbReference type="InterPro" id="IPR020058">
    <property type="entry name" value="Glu/Gln-tRNA-synth_Ib_cat-dom"/>
</dbReference>
<reference evidence="8" key="1">
    <citation type="submission" date="2018-12" db="EMBL/GenBank/DDBJ databases">
        <title>Tengunoibacter tsumagoiensis gen. nov., sp. nov., Dictyobacter kobayashii sp. nov., D. alpinus sp. nov., and D. joshuensis sp. nov. and description of Dictyobacteraceae fam. nov. within the order Ktedonobacterales isolated from Tengu-no-mugimeshi.</title>
        <authorList>
            <person name="Wang C.M."/>
            <person name="Zheng Y."/>
            <person name="Sakai Y."/>
            <person name="Toyoda A."/>
            <person name="Minakuchi Y."/>
            <person name="Abe K."/>
            <person name="Yokota A."/>
            <person name="Yabe S."/>
        </authorList>
    </citation>
    <scope>NUCLEOTIDE SEQUENCE [LARGE SCALE GENOMIC DNA]</scope>
    <source>
        <strain evidence="8">Uno11</strain>
    </source>
</reference>
<sequence length="188" mass="21689">MLQADHQIEEQNVEVKKKPRVRFAPSPTGFMHIGGYRTALFNWLYARKTGGTFILRIEDTDTLRTVEGAVEFLTEGMQWLGIDFDEGPGVGGDYGPYYQTERRALYQQYADQLIASGQAYRCYCTPERLDAMRKEQQAQKLPPRYDHRCRYLTAQERAACEAANPRWTVRFAMPRRVRRSSTMSCAAT</sequence>
<dbReference type="PROSITE" id="PS00178">
    <property type="entry name" value="AA_TRNA_LIGASE_I"/>
    <property type="match status" value="1"/>
</dbReference>
<dbReference type="EMBL" id="BIFS01000001">
    <property type="protein sequence ID" value="GCE21415.1"/>
    <property type="molecule type" value="Genomic_DNA"/>
</dbReference>
<organism evidence="7 8">
    <name type="scientific">Dictyobacter kobayashii</name>
    <dbReference type="NCBI Taxonomy" id="2014872"/>
    <lineage>
        <taxon>Bacteria</taxon>
        <taxon>Bacillati</taxon>
        <taxon>Chloroflexota</taxon>
        <taxon>Ktedonobacteria</taxon>
        <taxon>Ktedonobacterales</taxon>
        <taxon>Dictyobacteraceae</taxon>
        <taxon>Dictyobacter</taxon>
    </lineage>
</organism>
<dbReference type="PANTHER" id="PTHR43311">
    <property type="entry name" value="GLUTAMATE--TRNA LIGASE"/>
    <property type="match status" value="1"/>
</dbReference>
<dbReference type="InterPro" id="IPR014729">
    <property type="entry name" value="Rossmann-like_a/b/a_fold"/>
</dbReference>
<dbReference type="Gene3D" id="3.40.50.620">
    <property type="entry name" value="HUPs"/>
    <property type="match status" value="1"/>
</dbReference>
<dbReference type="AlphaFoldDB" id="A0A402AQP9"/>
<keyword evidence="1 5" id="KW-0436">Ligase</keyword>
<proteinExistence type="inferred from homology"/>
<keyword evidence="8" id="KW-1185">Reference proteome</keyword>
<evidence type="ECO:0000256" key="3">
    <source>
        <dbReference type="ARBA" id="ARBA00022840"/>
    </source>
</evidence>
<dbReference type="GO" id="GO:0005524">
    <property type="term" value="F:ATP binding"/>
    <property type="evidence" value="ECO:0007669"/>
    <property type="project" value="UniProtKB-KW"/>
</dbReference>
<keyword evidence="4 5" id="KW-0030">Aminoacyl-tRNA synthetase</keyword>
<comment type="caution">
    <text evidence="7">The sequence shown here is derived from an EMBL/GenBank/DDBJ whole genome shotgun (WGS) entry which is preliminary data.</text>
</comment>
<evidence type="ECO:0000313" key="7">
    <source>
        <dbReference type="EMBL" id="GCE21415.1"/>
    </source>
</evidence>
<keyword evidence="2 5" id="KW-0547">Nucleotide-binding</keyword>
<gene>
    <name evidence="7" type="ORF">KDK_52150</name>
</gene>
<evidence type="ECO:0000256" key="4">
    <source>
        <dbReference type="ARBA" id="ARBA00023146"/>
    </source>
</evidence>
<protein>
    <recommendedName>
        <fullName evidence="6">Glutamyl/glutaminyl-tRNA synthetase class Ib catalytic domain-containing protein</fullName>
    </recommendedName>
</protein>
<keyword evidence="3 5" id="KW-0067">ATP-binding</keyword>
<dbReference type="InterPro" id="IPR001412">
    <property type="entry name" value="aa-tRNA-synth_I_CS"/>
</dbReference>
<dbReference type="InterPro" id="IPR049940">
    <property type="entry name" value="GluQ/Sye"/>
</dbReference>
<evidence type="ECO:0000256" key="5">
    <source>
        <dbReference type="RuleBase" id="RU363037"/>
    </source>
</evidence>
<evidence type="ECO:0000313" key="8">
    <source>
        <dbReference type="Proteomes" id="UP000287188"/>
    </source>
</evidence>